<dbReference type="EMBL" id="QFBC01000018">
    <property type="protein sequence ID" value="PWE53046.1"/>
    <property type="molecule type" value="Genomic_DNA"/>
</dbReference>
<name>A0A2U2DIB8_9HYPH</name>
<sequence length="385" mass="41731">MSGLETAIRNALQRSDRSSAEIRARIYQSARQALETGLRKQDIHDPETVAMQRQRLERVIHEIEVEERTRLAPAEAVDTVLPQPELRVERDVPERHAVDEVLGETKTVSSERGHSGGDLSGLQVERVARQSEAPVARQAQVATDTAPPEASPLDVRPDRVARRSRRGAGFLSALLIYGMLLAAVGGTAWWVMNSGLVDEMKRFWQEASLETDEVRPAPENSEQFSGLQTLDPQNGFSDDWIEIFKPGEISRIKTNGKSTVEAVSDGAGPSVRITSSGTGDDGTVGLEIPPAVLQALAGKRSTIALTLRSASQQPTQVVVECAFASLGNCGRHRFTVTEQQSDVLFQVVFDRSMAPSSSGALEISSDLEGKGKGVYLSAARILPGQ</sequence>
<evidence type="ECO:0008006" key="5">
    <source>
        <dbReference type="Google" id="ProtNLM"/>
    </source>
</evidence>
<proteinExistence type="predicted"/>
<dbReference type="RefSeq" id="WP_109461380.1">
    <property type="nucleotide sequence ID" value="NZ_QFBC01000018.1"/>
</dbReference>
<keyword evidence="2" id="KW-0472">Membrane</keyword>
<gene>
    <name evidence="3" type="ORF">DEM27_27095</name>
</gene>
<keyword evidence="4" id="KW-1185">Reference proteome</keyword>
<evidence type="ECO:0000313" key="4">
    <source>
        <dbReference type="Proteomes" id="UP000245252"/>
    </source>
</evidence>
<keyword evidence="2" id="KW-0812">Transmembrane</keyword>
<reference evidence="3 4" key="1">
    <citation type="submission" date="2018-05" db="EMBL/GenBank/DDBJ databases">
        <title>The draft genome of strain NS-104.</title>
        <authorList>
            <person name="Hang P."/>
            <person name="Jiang J."/>
        </authorList>
    </citation>
    <scope>NUCLEOTIDE SEQUENCE [LARGE SCALE GENOMIC DNA]</scope>
    <source>
        <strain evidence="3 4">NS-104</strain>
    </source>
</reference>
<evidence type="ECO:0000256" key="2">
    <source>
        <dbReference type="SAM" id="Phobius"/>
    </source>
</evidence>
<accession>A0A2U2DIB8</accession>
<feature type="transmembrane region" description="Helical" evidence="2">
    <location>
        <begin position="168"/>
        <end position="192"/>
    </location>
</feature>
<dbReference type="AlphaFoldDB" id="A0A2U2DIB8"/>
<dbReference type="OrthoDB" id="7870844at2"/>
<evidence type="ECO:0000256" key="1">
    <source>
        <dbReference type="SAM" id="MobiDB-lite"/>
    </source>
</evidence>
<keyword evidence="2" id="KW-1133">Transmembrane helix</keyword>
<dbReference type="Proteomes" id="UP000245252">
    <property type="component" value="Unassembled WGS sequence"/>
</dbReference>
<comment type="caution">
    <text evidence="3">The sequence shown here is derived from an EMBL/GenBank/DDBJ whole genome shotgun (WGS) entry which is preliminary data.</text>
</comment>
<feature type="region of interest" description="Disordered" evidence="1">
    <location>
        <begin position="97"/>
        <end position="159"/>
    </location>
</feature>
<protein>
    <recommendedName>
        <fullName evidence="5">Biotin transporter BioY</fullName>
    </recommendedName>
</protein>
<organism evidence="3 4">
    <name type="scientific">Metarhizobium album</name>
    <dbReference type="NCBI Taxonomy" id="2182425"/>
    <lineage>
        <taxon>Bacteria</taxon>
        <taxon>Pseudomonadati</taxon>
        <taxon>Pseudomonadota</taxon>
        <taxon>Alphaproteobacteria</taxon>
        <taxon>Hyphomicrobiales</taxon>
        <taxon>Rhizobiaceae</taxon>
        <taxon>Metarhizobium</taxon>
    </lineage>
</organism>
<evidence type="ECO:0000313" key="3">
    <source>
        <dbReference type="EMBL" id="PWE53046.1"/>
    </source>
</evidence>